<dbReference type="EMBL" id="REGA01000002">
    <property type="protein sequence ID" value="RQG97021.1"/>
    <property type="molecule type" value="Genomic_DNA"/>
</dbReference>
<keyword evidence="3" id="KW-1185">Reference proteome</keyword>
<dbReference type="RefSeq" id="WP_124194140.1">
    <property type="nucleotide sequence ID" value="NZ_REGA01000002.1"/>
</dbReference>
<dbReference type="AlphaFoldDB" id="A0A3N6MLV6"/>
<evidence type="ECO:0000313" key="2">
    <source>
        <dbReference type="EMBL" id="RQG97021.1"/>
    </source>
</evidence>
<feature type="region of interest" description="Disordered" evidence="1">
    <location>
        <begin position="27"/>
        <end position="75"/>
    </location>
</feature>
<dbReference type="Proteomes" id="UP000282323">
    <property type="component" value="Unassembled WGS sequence"/>
</dbReference>
<comment type="caution">
    <text evidence="2">The sequence shown here is derived from an EMBL/GenBank/DDBJ whole genome shotgun (WGS) entry which is preliminary data.</text>
</comment>
<name>A0A3N6MLV6_NATCH</name>
<protein>
    <submittedName>
        <fullName evidence="2">Uncharacterized protein</fullName>
    </submittedName>
</protein>
<accession>A0A3N6MLV6</accession>
<organism evidence="2 3">
    <name type="scientific">Natrarchaeobius chitinivorans</name>
    <dbReference type="NCBI Taxonomy" id="1679083"/>
    <lineage>
        <taxon>Archaea</taxon>
        <taxon>Methanobacteriati</taxon>
        <taxon>Methanobacteriota</taxon>
        <taxon>Stenosarchaea group</taxon>
        <taxon>Halobacteria</taxon>
        <taxon>Halobacteriales</taxon>
        <taxon>Natrialbaceae</taxon>
        <taxon>Natrarchaeobius</taxon>
    </lineage>
</organism>
<sequence>MPTSPFVDCLYLSKAFPFDLGGYRSVDVDFRRTDPTEPPTRSTGRSPDRRGDDPSSVVTTGYCEASASLGPTPRR</sequence>
<proteinExistence type="predicted"/>
<evidence type="ECO:0000256" key="1">
    <source>
        <dbReference type="SAM" id="MobiDB-lite"/>
    </source>
</evidence>
<reference evidence="2 3" key="1">
    <citation type="submission" date="2018-10" db="EMBL/GenBank/DDBJ databases">
        <title>Natrarchaeobius chitinivorans gen. nov., sp. nov., and Natrarchaeobius haloalkaliphilus sp. nov., alkaliphilic, chitin-utilizing haloarchaea from hypersaline alkaline lakes.</title>
        <authorList>
            <person name="Sorokin D.Y."/>
            <person name="Elcheninov A.G."/>
            <person name="Kostrikina N.A."/>
            <person name="Bale N.J."/>
            <person name="Sinninghe Damste J.S."/>
            <person name="Khijniak T.V."/>
            <person name="Kublanov I.V."/>
            <person name="Toshchakov S.V."/>
        </authorList>
    </citation>
    <scope>NUCLEOTIDE SEQUENCE [LARGE SCALE GENOMIC DNA]</scope>
    <source>
        <strain evidence="2 3">AArcht4T</strain>
    </source>
</reference>
<evidence type="ECO:0000313" key="3">
    <source>
        <dbReference type="Proteomes" id="UP000282323"/>
    </source>
</evidence>
<gene>
    <name evidence="2" type="ORF">EA473_02770</name>
</gene>